<dbReference type="EMBL" id="DVML01000022">
    <property type="protein sequence ID" value="HIU22645.1"/>
    <property type="molecule type" value="Genomic_DNA"/>
</dbReference>
<proteinExistence type="predicted"/>
<protein>
    <submittedName>
        <fullName evidence="1">ERF family protein</fullName>
    </submittedName>
</protein>
<dbReference type="Pfam" id="PF04404">
    <property type="entry name" value="ERF"/>
    <property type="match status" value="1"/>
</dbReference>
<dbReference type="AlphaFoldDB" id="A0A9D1HWH6"/>
<accession>A0A9D1HWH6</accession>
<reference evidence="1" key="1">
    <citation type="submission" date="2020-10" db="EMBL/GenBank/DDBJ databases">
        <authorList>
            <person name="Gilroy R."/>
        </authorList>
    </citation>
    <scope>NUCLEOTIDE SEQUENCE</scope>
    <source>
        <strain evidence="1">CHK197-8231</strain>
    </source>
</reference>
<dbReference type="InterPro" id="IPR007499">
    <property type="entry name" value="ERF_bacteria_virus"/>
</dbReference>
<reference evidence="1" key="2">
    <citation type="journal article" date="2021" name="PeerJ">
        <title>Extensive microbial diversity within the chicken gut microbiome revealed by metagenomics and culture.</title>
        <authorList>
            <person name="Gilroy R."/>
            <person name="Ravi A."/>
            <person name="Getino M."/>
            <person name="Pursley I."/>
            <person name="Horton D.L."/>
            <person name="Alikhan N.F."/>
            <person name="Baker D."/>
            <person name="Gharbi K."/>
            <person name="Hall N."/>
            <person name="Watson M."/>
            <person name="Adriaenssens E.M."/>
            <person name="Foster-Nyarko E."/>
            <person name="Jarju S."/>
            <person name="Secka A."/>
            <person name="Antonio M."/>
            <person name="Oren A."/>
            <person name="Chaudhuri R.R."/>
            <person name="La Ragione R."/>
            <person name="Hildebrand F."/>
            <person name="Pallen M.J."/>
        </authorList>
    </citation>
    <scope>NUCLEOTIDE SEQUENCE</scope>
    <source>
        <strain evidence="1">CHK197-8231</strain>
    </source>
</reference>
<organism evidence="1 2">
    <name type="scientific">Candidatus Fimihabitans intestinipullorum</name>
    <dbReference type="NCBI Taxonomy" id="2840820"/>
    <lineage>
        <taxon>Bacteria</taxon>
        <taxon>Bacillati</taxon>
        <taxon>Mycoplasmatota</taxon>
        <taxon>Mycoplasmatota incertae sedis</taxon>
        <taxon>Candidatus Fimihabitans</taxon>
    </lineage>
</organism>
<comment type="caution">
    <text evidence="1">The sequence shown here is derived from an EMBL/GenBank/DDBJ whole genome shotgun (WGS) entry which is preliminary data.</text>
</comment>
<sequence>MEKTTLKKNKDGYGYKYTELAEIHKYLEENNMRYYQTIETSELNGCDYIMTYRFIDGKWEEKPKRGCKVTDATLQGVKNPAQEQGSALTYARRYSLLMAFGLATEDDDAQSLSRTKKTEKKEILATDNQIDLIESLMTDDQIEKACEKIGKNNLREFTITEASSLIKKMKGGK</sequence>
<dbReference type="Proteomes" id="UP000824087">
    <property type="component" value="Unassembled WGS sequence"/>
</dbReference>
<gene>
    <name evidence="1" type="ORF">IAD49_03590</name>
</gene>
<evidence type="ECO:0000313" key="1">
    <source>
        <dbReference type="EMBL" id="HIU22645.1"/>
    </source>
</evidence>
<evidence type="ECO:0000313" key="2">
    <source>
        <dbReference type="Proteomes" id="UP000824087"/>
    </source>
</evidence>
<name>A0A9D1HWH6_9BACT</name>